<feature type="compositionally biased region" description="Basic and acidic residues" evidence="1">
    <location>
        <begin position="537"/>
        <end position="552"/>
    </location>
</feature>
<feature type="region of interest" description="Disordered" evidence="1">
    <location>
        <begin position="283"/>
        <end position="421"/>
    </location>
</feature>
<feature type="compositionally biased region" description="Acidic residues" evidence="1">
    <location>
        <begin position="916"/>
        <end position="925"/>
    </location>
</feature>
<feature type="compositionally biased region" description="Polar residues" evidence="1">
    <location>
        <begin position="71"/>
        <end position="89"/>
    </location>
</feature>
<feature type="compositionally biased region" description="Basic and acidic residues" evidence="1">
    <location>
        <begin position="243"/>
        <end position="269"/>
    </location>
</feature>
<feature type="compositionally biased region" description="Polar residues" evidence="1">
    <location>
        <begin position="993"/>
        <end position="1006"/>
    </location>
</feature>
<feature type="compositionally biased region" description="Basic and acidic residues" evidence="1">
    <location>
        <begin position="309"/>
        <end position="320"/>
    </location>
</feature>
<evidence type="ECO:0000313" key="2">
    <source>
        <dbReference type="Proteomes" id="UP000694844"/>
    </source>
</evidence>
<name>A0A8B8DDA6_CRAVI</name>
<feature type="region of interest" description="Disordered" evidence="1">
    <location>
        <begin position="133"/>
        <end position="158"/>
    </location>
</feature>
<reference evidence="3" key="1">
    <citation type="submission" date="2025-08" db="UniProtKB">
        <authorList>
            <consortium name="RefSeq"/>
        </authorList>
    </citation>
    <scope>IDENTIFICATION</scope>
    <source>
        <tissue evidence="3">Whole sample</tissue>
    </source>
</reference>
<feature type="compositionally biased region" description="Basic and acidic residues" evidence="1">
    <location>
        <begin position="667"/>
        <end position="681"/>
    </location>
</feature>
<dbReference type="RefSeq" id="XP_022325665.1">
    <property type="nucleotide sequence ID" value="XM_022469957.1"/>
</dbReference>
<feature type="compositionally biased region" description="Basic and acidic residues" evidence="1">
    <location>
        <begin position="592"/>
        <end position="607"/>
    </location>
</feature>
<feature type="compositionally biased region" description="Polar residues" evidence="1">
    <location>
        <begin position="610"/>
        <end position="636"/>
    </location>
</feature>
<sequence>MASVGQWKPNQIPPKFYLDREESDSPPIHSDIPPTRRKDNFSYKRSLSDDQDDTRSPGNERPETRKDLAIRSSTDKLNGNNCDNYQDINNMGKDTLQNSSPDEGTSGNVITSHLKHVQSNPFFLTCGVTHPHGRVLDDQQKRTSSLQDDSDLESGAEYGVNSGFVNKLRQKFTTLNQKEAIANKLPHRRFASVENLLQSGEKLTFEERTKPFGFATTKTFEQNFNNVRKKPTLPKPPRPPRLATERKKSESDADIKHHKSSYSEHEAPDINKIGRNDIIIIEHSKPPPITDQGKKEETPTKMNGQSIRALKDKKVPDDLPKPNTVSSFRSMFEKNNTSVSRKLLPDAPKVATSKPSKLRVNHAEAVGRSPISSPVNKSPEVKEEKPKITPAETKEVLVRPSTVKERAQETPRSLDSPVTRKKINVEKKSIFDSDFSIKPVQRETAAKGQLQKNKVETIKADAKIPGTSKESDAKTEEKMFVKLKPVSDKNILNERSQTNKEKKSEEYFPLRKEIFDSSHIPQTPRQDLKENILGAVDETRTSKPKISEEPIAVRKQKPLFDSSQISANSANSSSAKKKRAPKPPSPMSTAPIEKKLEVETIEKEKVLETPSISTSSVVTKNEDSTSLPTTVASTPVTPRPQPVRMVPSVEPSPAPWLTPEQPPSKTIKMEKEEIVDSKEKVNNFTPIEVSSSKDNVPTRGLPSVIANRLNKKAKTDNDSKEDKTESSEEEDVQPTLVKPSQLRNSNSLFKVSDSPSVPNTQNSDSPSESKNSNTNVPVRTIEDLIRKKRDKPAALFDSSSIVPKVQANGIPPLDLTDLVMDEQNHPYQEGYIPTKIKPCNIVFHGAGVLLDTQPLKKSRSGLSLRIQFDDKALSTHEYQSETSALAQYLEENPHEKDEVEKEKVEIEQTSISLDLESSESSDDVFETPRDSSAMKSNTAIGAGELSNYKSKIQLEEFQFGMSMQEPESVQATAQEPEVNSDDLDLLPAEDENSTNFTGTETSDMLF</sequence>
<dbReference type="KEGG" id="cvn:111125808"/>
<feature type="compositionally biased region" description="Polar residues" evidence="1">
    <location>
        <begin position="741"/>
        <end position="777"/>
    </location>
</feature>
<feature type="region of interest" description="Disordered" evidence="1">
    <location>
        <begin position="1"/>
        <end position="109"/>
    </location>
</feature>
<dbReference type="OrthoDB" id="6145253at2759"/>
<dbReference type="GeneID" id="111125808"/>
<feature type="region of interest" description="Disordered" evidence="1">
    <location>
        <begin position="223"/>
        <end position="269"/>
    </location>
</feature>
<feature type="compositionally biased region" description="Polar residues" evidence="1">
    <location>
        <begin position="323"/>
        <end position="340"/>
    </location>
</feature>
<feature type="compositionally biased region" description="Acidic residues" evidence="1">
    <location>
        <begin position="978"/>
        <end position="992"/>
    </location>
</feature>
<dbReference type="AlphaFoldDB" id="A0A8B8DDA6"/>
<feature type="compositionally biased region" description="Polar residues" evidence="1">
    <location>
        <begin position="682"/>
        <end position="695"/>
    </location>
</feature>
<feature type="region of interest" description="Disordered" evidence="1">
    <location>
        <begin position="962"/>
        <end position="1006"/>
    </location>
</feature>
<feature type="compositionally biased region" description="Pro residues" evidence="1">
    <location>
        <begin position="650"/>
        <end position="662"/>
    </location>
</feature>
<protein>
    <submittedName>
        <fullName evidence="3">Proteoglycan 4-like</fullName>
    </submittedName>
</protein>
<feature type="compositionally biased region" description="Low complexity" evidence="1">
    <location>
        <begin position="562"/>
        <end position="574"/>
    </location>
</feature>
<evidence type="ECO:0000256" key="1">
    <source>
        <dbReference type="SAM" id="MobiDB-lite"/>
    </source>
</evidence>
<evidence type="ECO:0000313" key="3">
    <source>
        <dbReference type="RefSeq" id="XP_022325665.1"/>
    </source>
</evidence>
<feature type="compositionally biased region" description="Basic and acidic residues" evidence="1">
    <location>
        <begin position="713"/>
        <end position="726"/>
    </location>
</feature>
<organism evidence="2 3">
    <name type="scientific">Crassostrea virginica</name>
    <name type="common">Eastern oyster</name>
    <dbReference type="NCBI Taxonomy" id="6565"/>
    <lineage>
        <taxon>Eukaryota</taxon>
        <taxon>Metazoa</taxon>
        <taxon>Spiralia</taxon>
        <taxon>Lophotrochozoa</taxon>
        <taxon>Mollusca</taxon>
        <taxon>Bivalvia</taxon>
        <taxon>Autobranchia</taxon>
        <taxon>Pteriomorphia</taxon>
        <taxon>Ostreida</taxon>
        <taxon>Ostreoidea</taxon>
        <taxon>Ostreidae</taxon>
        <taxon>Crassostrea</taxon>
    </lineage>
</organism>
<proteinExistence type="predicted"/>
<gene>
    <name evidence="3" type="primary">LOC111125808</name>
</gene>
<keyword evidence="2" id="KW-1185">Reference proteome</keyword>
<feature type="compositionally biased region" description="Polar residues" evidence="1">
    <location>
        <begin position="95"/>
        <end position="109"/>
    </location>
</feature>
<feature type="region of interest" description="Disordered" evidence="1">
    <location>
        <begin position="910"/>
        <end position="942"/>
    </location>
</feature>
<dbReference type="Proteomes" id="UP000694844">
    <property type="component" value="Chromosome 3"/>
</dbReference>
<feature type="region of interest" description="Disordered" evidence="1">
    <location>
        <begin position="516"/>
        <end position="780"/>
    </location>
</feature>
<accession>A0A8B8DDA6</accession>
<feature type="compositionally biased region" description="Basic and acidic residues" evidence="1">
    <location>
        <begin position="34"/>
        <end position="69"/>
    </location>
</feature>
<feature type="compositionally biased region" description="Basic and acidic residues" evidence="1">
    <location>
        <begin position="379"/>
        <end position="409"/>
    </location>
</feature>